<protein>
    <submittedName>
        <fullName evidence="2">Uncharacterized protein LOC142167157</fullName>
    </submittedName>
</protein>
<dbReference type="RefSeq" id="XP_075083418.1">
    <property type="nucleotide sequence ID" value="XM_075227317.1"/>
</dbReference>
<reference evidence="1" key="1">
    <citation type="journal article" date="2014" name="Nat. Commun.">
        <title>The tobacco genome sequence and its comparison with those of tomato and potato.</title>
        <authorList>
            <person name="Sierro N."/>
            <person name="Battey J.N."/>
            <person name="Ouadi S."/>
            <person name="Bakaher N."/>
            <person name="Bovet L."/>
            <person name="Willig A."/>
            <person name="Goepfert S."/>
            <person name="Peitsch M.C."/>
            <person name="Ivanov N.V."/>
        </authorList>
    </citation>
    <scope>NUCLEOTIDE SEQUENCE [LARGE SCALE GENOMIC DNA]</scope>
</reference>
<keyword evidence="1" id="KW-1185">Reference proteome</keyword>
<reference evidence="2" key="2">
    <citation type="submission" date="2025-08" db="UniProtKB">
        <authorList>
            <consortium name="RefSeq"/>
        </authorList>
    </citation>
    <scope>IDENTIFICATION</scope>
    <source>
        <tissue evidence="2">Leaf</tissue>
    </source>
</reference>
<gene>
    <name evidence="2" type="primary">LOC142167157</name>
</gene>
<dbReference type="Proteomes" id="UP000790787">
    <property type="component" value="Chromosome 12"/>
</dbReference>
<proteinExistence type="predicted"/>
<name>A0AC58SEK9_TOBAC</name>
<sequence length="144" mass="15733">MTLATKEAVLVLGMTSGVWTFFTDGASNIKGSGLGAVLITPLGETLSQAIRTILFTNNEAEYKALIPGLELSRGLGSEVIKIKCDSQLLVNQVYGSFDTKEERMQQYLNKVQALLARFREWSIVHIPREENIKADALANLGSST</sequence>
<accession>A0AC58SEK9</accession>
<organism evidence="1 2">
    <name type="scientific">Nicotiana tabacum</name>
    <name type="common">Common tobacco</name>
    <dbReference type="NCBI Taxonomy" id="4097"/>
    <lineage>
        <taxon>Eukaryota</taxon>
        <taxon>Viridiplantae</taxon>
        <taxon>Streptophyta</taxon>
        <taxon>Embryophyta</taxon>
        <taxon>Tracheophyta</taxon>
        <taxon>Spermatophyta</taxon>
        <taxon>Magnoliopsida</taxon>
        <taxon>eudicotyledons</taxon>
        <taxon>Gunneridae</taxon>
        <taxon>Pentapetalae</taxon>
        <taxon>asterids</taxon>
        <taxon>lamiids</taxon>
        <taxon>Solanales</taxon>
        <taxon>Solanaceae</taxon>
        <taxon>Nicotianoideae</taxon>
        <taxon>Nicotianeae</taxon>
        <taxon>Nicotiana</taxon>
    </lineage>
</organism>
<evidence type="ECO:0000313" key="2">
    <source>
        <dbReference type="RefSeq" id="XP_075083418.1"/>
    </source>
</evidence>
<evidence type="ECO:0000313" key="1">
    <source>
        <dbReference type="Proteomes" id="UP000790787"/>
    </source>
</evidence>